<organism evidence="1 2">
    <name type="scientific">Streptomyces collinus</name>
    <dbReference type="NCBI Taxonomy" id="42684"/>
    <lineage>
        <taxon>Bacteria</taxon>
        <taxon>Bacillati</taxon>
        <taxon>Actinomycetota</taxon>
        <taxon>Actinomycetes</taxon>
        <taxon>Kitasatosporales</taxon>
        <taxon>Streptomycetaceae</taxon>
        <taxon>Streptomyces</taxon>
    </lineage>
</organism>
<sequence length="486" mass="52529">MTLFDTQPWLVTAAPVPAVDDQWRNTLTLAPVFREPPPTWPTVSPAAAVEAATSALSPFSQLGGTPARLAASIYDPPEGLADAPAAPGWDLVLVVDTSPSMTAWYPVANAIAACAHDLPCFHSVQVVKMHNRRPTHRSDLFTSADAPVLHVERFSPDRPKITLVLTDGVGAAWHRRLLWEDLHQWATSHTVAILHVLPHHHWSLAGIPTQPIQLRAPHPCCPNKDLETTPTTDSQVAVPQSGTLTPQESVLIPVLEIRKRWLDQWTRLLLTDFLVHQQALTITTPSLRSVVPSPTPAHDDAPGPDQLITDFHTTAPEHAFNLAVLLAAAPLNRFIMQLIAAELAPAATTRDLSAVLTSGLLVSVESPIDDDDSYGGITYDFLPGVRQSLLALGESSQTHRVVSLLETYLSPFASALKGISSRMRSPTAQALPQLTSRTAPYLEIEHSLLTALSGETPQHRAVAHVLRQRLDAAGPAPSPVGTSTRT</sequence>
<dbReference type="InterPro" id="IPR047738">
    <property type="entry name" value="SAV_2336-like_N"/>
</dbReference>
<dbReference type="GeneID" id="93835817"/>
<proteinExistence type="predicted"/>
<reference evidence="1 2" key="1">
    <citation type="submission" date="2020-08" db="EMBL/GenBank/DDBJ databases">
        <title>Sequencing the genomes of 1000 actinobacteria strains.</title>
        <authorList>
            <person name="Klenk H.-P."/>
        </authorList>
    </citation>
    <scope>NUCLEOTIDE SEQUENCE [LARGE SCALE GENOMIC DNA]</scope>
    <source>
        <strain evidence="1 2">DSM 40129</strain>
    </source>
</reference>
<gene>
    <name evidence="1" type="ORF">HNR72_008037</name>
</gene>
<evidence type="ECO:0000313" key="2">
    <source>
        <dbReference type="Proteomes" id="UP000579531"/>
    </source>
</evidence>
<name>A0AA89QE82_STRCU</name>
<dbReference type="RefSeq" id="WP_184854677.1">
    <property type="nucleotide sequence ID" value="NZ_BAABFE010000021.1"/>
</dbReference>
<protein>
    <submittedName>
        <fullName evidence="1">Uncharacterized protein</fullName>
    </submittedName>
</protein>
<accession>A0AA89QE82</accession>
<dbReference type="EMBL" id="JACHLX010000002">
    <property type="protein sequence ID" value="MBB5816915.1"/>
    <property type="molecule type" value="Genomic_DNA"/>
</dbReference>
<dbReference type="AlphaFoldDB" id="A0AA89QE82"/>
<keyword evidence="2" id="KW-1185">Reference proteome</keyword>
<dbReference type="Proteomes" id="UP000579531">
    <property type="component" value="Unassembled WGS sequence"/>
</dbReference>
<evidence type="ECO:0000313" key="1">
    <source>
        <dbReference type="EMBL" id="MBB5816915.1"/>
    </source>
</evidence>
<dbReference type="NCBIfam" id="NF041121">
    <property type="entry name" value="SAV_2336_NTERM"/>
    <property type="match status" value="1"/>
</dbReference>
<comment type="caution">
    <text evidence="1">The sequence shown here is derived from an EMBL/GenBank/DDBJ whole genome shotgun (WGS) entry which is preliminary data.</text>
</comment>